<dbReference type="SMART" id="SM00838">
    <property type="entry name" value="EFG_C"/>
    <property type="match status" value="1"/>
</dbReference>
<dbReference type="InterPro" id="IPR006298">
    <property type="entry name" value="BipA"/>
</dbReference>
<dbReference type="InterPro" id="IPR004161">
    <property type="entry name" value="EFTu-like_2"/>
</dbReference>
<dbReference type="CDD" id="cd03691">
    <property type="entry name" value="BipA_TypA_II"/>
    <property type="match status" value="1"/>
</dbReference>
<dbReference type="PANTHER" id="PTHR42908:SF8">
    <property type="entry name" value="TR-TYPE G DOMAIN-CONTAINING PROTEIN"/>
    <property type="match status" value="1"/>
</dbReference>
<dbReference type="InterPro" id="IPR031157">
    <property type="entry name" value="G_TR_CS"/>
</dbReference>
<evidence type="ECO:0000313" key="7">
    <source>
        <dbReference type="Proteomes" id="UP001154095"/>
    </source>
</evidence>
<dbReference type="Gene3D" id="3.30.70.870">
    <property type="entry name" value="Elongation Factor G (Translational Gtpase), domain 3"/>
    <property type="match status" value="1"/>
</dbReference>
<dbReference type="SUPFAM" id="SSF54980">
    <property type="entry name" value="EF-G C-terminal domain-like"/>
    <property type="match status" value="2"/>
</dbReference>
<dbReference type="InterPro" id="IPR035647">
    <property type="entry name" value="EFG_III/V"/>
</dbReference>
<dbReference type="InterPro" id="IPR048876">
    <property type="entry name" value="BipA_C"/>
</dbReference>
<dbReference type="Pfam" id="PF21018">
    <property type="entry name" value="BipA_C"/>
    <property type="match status" value="1"/>
</dbReference>
<keyword evidence="2" id="KW-0342">GTP-binding</keyword>
<dbReference type="PANTHER" id="PTHR42908">
    <property type="entry name" value="TRANSLATION ELONGATION FACTOR-RELATED"/>
    <property type="match status" value="1"/>
</dbReference>
<dbReference type="SUPFAM" id="SSF50447">
    <property type="entry name" value="Translation proteins"/>
    <property type="match status" value="1"/>
</dbReference>
<evidence type="ECO:0000313" key="8">
    <source>
        <dbReference type="Proteomes" id="UP001154111"/>
    </source>
</evidence>
<proteinExistence type="predicted"/>
<dbReference type="FunFam" id="3.30.70.870:FF:000003">
    <property type="entry name" value="GTP-binding protein TypA"/>
    <property type="match status" value="1"/>
</dbReference>
<sequence length="594" mass="67459">MKKIINIAIIAHVDAGKSTLVDGILSTSGAFKLEQKAVDRVMDRNDLEKERGITIYSKNCSVFYKDTKINIVDTPGHADFAGEVERIIKTVDTVILLVDSVEGPMPQTRFVLRKALEQNLKPIVLINKMDKSERRPDEVLEEIYDLFLDLDADESQLFFPILYGVTRDFKVSRHQDVRDASMDVLFDTILEHTDVYTDKDTQPLQMQVSTLDYDAYLGRLGIGRIHQGVLEQGQGISVINNFGKHSHSRIKKMFVYKGVTHKEVTRAHSGDIVVIAGISSITVGDTICSLDAPIPMEAIMVEQPTMSMNFYVNSSPLQGKEGKYITSRNIKERLDRELEVNVGMKVESGLSSDYFTVSGRGELHLSVLIETMRREGYELSIGKPHVILKECNGIMYEPIDLVIIETPEKYSGKIIEQMSLRHGNLYDVEQSKNNIRQYWYIPARHILGFRTDLINLTHGNAIMMREHYKYDVQQGTLNMPKRGSLISNASGNSMAFPMFHIQDRGRFFIGAQTEVYPGMIVGVTNKENDMWVNVIRNKRLNSYRGNGRGGKEEALKLEDPITLTLEYALDYITEDDLVEVTPLNIRLRKKNLRQ</sequence>
<dbReference type="PROSITE" id="PS51722">
    <property type="entry name" value="G_TR_2"/>
    <property type="match status" value="1"/>
</dbReference>
<keyword evidence="7" id="KW-1185">Reference proteome</keyword>
<dbReference type="NCBIfam" id="TIGR01394">
    <property type="entry name" value="TypA_BipA"/>
    <property type="match status" value="1"/>
</dbReference>
<evidence type="ECO:0000313" key="6">
    <source>
        <dbReference type="EMBL" id="CAH2763920.1"/>
    </source>
</evidence>
<dbReference type="InterPro" id="IPR042116">
    <property type="entry name" value="TypA/BipA_C"/>
</dbReference>
<feature type="domain" description="Tr-type G" evidence="4">
    <location>
        <begin position="2"/>
        <end position="197"/>
    </location>
</feature>
<dbReference type="InterPro" id="IPR000795">
    <property type="entry name" value="T_Tr_GTP-bd_dom"/>
</dbReference>
<accession>A0AAU9VGR2</accession>
<dbReference type="InterPro" id="IPR005225">
    <property type="entry name" value="Small_GTP-bd"/>
</dbReference>
<gene>
    <name evidence="5" type="primary">typA_1</name>
    <name evidence="6" type="synonym">typA_2</name>
    <name evidence="5" type="ORF">ERYAMS2_00263</name>
    <name evidence="6" type="ORF">ERYAMS_01821</name>
</gene>
<reference evidence="5" key="1">
    <citation type="submission" date="2022-04" db="EMBL/GenBank/DDBJ databases">
        <authorList>
            <person name="Forde T."/>
        </authorList>
    </citation>
    <scope>NUCLEOTIDE SEQUENCE</scope>
    <source>
        <strain evidence="5">A18Y016a</strain>
        <strain evidence="6">A18Y020d</strain>
    </source>
</reference>
<protein>
    <recommendedName>
        <fullName evidence="3">50S ribosomal subunit assembly factor BipA</fullName>
    </recommendedName>
</protein>
<dbReference type="RefSeq" id="WP_254007029.1">
    <property type="nucleotide sequence ID" value="NZ_OW659477.1"/>
</dbReference>
<dbReference type="InterPro" id="IPR000640">
    <property type="entry name" value="EFG_V-like"/>
</dbReference>
<dbReference type="GO" id="GO:0005829">
    <property type="term" value="C:cytosol"/>
    <property type="evidence" value="ECO:0007669"/>
    <property type="project" value="TreeGrafter"/>
</dbReference>
<dbReference type="InterPro" id="IPR009000">
    <property type="entry name" value="Transl_B-barrel_sf"/>
</dbReference>
<dbReference type="CDD" id="cd16263">
    <property type="entry name" value="BipA_III"/>
    <property type="match status" value="1"/>
</dbReference>
<dbReference type="Gene3D" id="3.30.70.240">
    <property type="match status" value="1"/>
</dbReference>
<dbReference type="GO" id="GO:0003924">
    <property type="term" value="F:GTPase activity"/>
    <property type="evidence" value="ECO:0007669"/>
    <property type="project" value="InterPro"/>
</dbReference>
<dbReference type="NCBIfam" id="TIGR00231">
    <property type="entry name" value="small_GTP"/>
    <property type="match status" value="1"/>
</dbReference>
<organism evidence="5 8">
    <name type="scientific">Erysipelothrix amsterdamensis</name>
    <dbReference type="NCBI Taxonomy" id="2929157"/>
    <lineage>
        <taxon>Bacteria</taxon>
        <taxon>Bacillati</taxon>
        <taxon>Bacillota</taxon>
        <taxon>Erysipelotrichia</taxon>
        <taxon>Erysipelotrichales</taxon>
        <taxon>Erysipelotrichaceae</taxon>
        <taxon>Erysipelothrix</taxon>
    </lineage>
</organism>
<dbReference type="InterPro" id="IPR027417">
    <property type="entry name" value="P-loop_NTPase"/>
</dbReference>
<name>A0AAU9VGR2_9FIRM</name>
<dbReference type="PROSITE" id="PS00301">
    <property type="entry name" value="G_TR_1"/>
    <property type="match status" value="1"/>
</dbReference>
<dbReference type="AlphaFoldDB" id="A0AAU9VGR2"/>
<dbReference type="Proteomes" id="UP001154095">
    <property type="component" value="Chromosome"/>
</dbReference>
<dbReference type="EMBL" id="OW659477">
    <property type="protein sequence ID" value="CAH2760629.1"/>
    <property type="molecule type" value="Genomic_DNA"/>
</dbReference>
<dbReference type="Gene3D" id="3.40.50.300">
    <property type="entry name" value="P-loop containing nucleotide triphosphate hydrolases"/>
    <property type="match status" value="1"/>
</dbReference>
<evidence type="ECO:0000259" key="4">
    <source>
        <dbReference type="PROSITE" id="PS51722"/>
    </source>
</evidence>
<dbReference type="GO" id="GO:0005525">
    <property type="term" value="F:GTP binding"/>
    <property type="evidence" value="ECO:0007669"/>
    <property type="project" value="UniProtKB-KW"/>
</dbReference>
<dbReference type="Gene3D" id="2.40.30.10">
    <property type="entry name" value="Translation factors"/>
    <property type="match status" value="1"/>
</dbReference>
<dbReference type="SUPFAM" id="SSF52540">
    <property type="entry name" value="P-loop containing nucleoside triphosphate hydrolases"/>
    <property type="match status" value="1"/>
</dbReference>
<dbReference type="EMBL" id="OW659496">
    <property type="protein sequence ID" value="CAH2763920.1"/>
    <property type="molecule type" value="Genomic_DNA"/>
</dbReference>
<dbReference type="PRINTS" id="PR00315">
    <property type="entry name" value="ELONGATNFCT"/>
</dbReference>
<evidence type="ECO:0000256" key="1">
    <source>
        <dbReference type="ARBA" id="ARBA00022741"/>
    </source>
</evidence>
<dbReference type="Pfam" id="PF03144">
    <property type="entry name" value="GTP_EFTU_D2"/>
    <property type="match status" value="1"/>
</dbReference>
<dbReference type="Pfam" id="PF00679">
    <property type="entry name" value="EFG_C"/>
    <property type="match status" value="1"/>
</dbReference>
<dbReference type="Gene3D" id="2.40.50.250">
    <property type="entry name" value="bipa protein"/>
    <property type="match status" value="1"/>
</dbReference>
<keyword evidence="1" id="KW-0547">Nucleotide-binding</keyword>
<evidence type="ECO:0000256" key="2">
    <source>
        <dbReference type="ARBA" id="ARBA00023134"/>
    </source>
</evidence>
<dbReference type="Pfam" id="PF00009">
    <property type="entry name" value="GTP_EFTU"/>
    <property type="match status" value="1"/>
</dbReference>
<evidence type="ECO:0000313" key="5">
    <source>
        <dbReference type="EMBL" id="CAH2760629.1"/>
    </source>
</evidence>
<evidence type="ECO:0000256" key="3">
    <source>
        <dbReference type="ARBA" id="ARBA00035722"/>
    </source>
</evidence>
<dbReference type="GO" id="GO:1990904">
    <property type="term" value="C:ribonucleoprotein complex"/>
    <property type="evidence" value="ECO:0007669"/>
    <property type="project" value="TreeGrafter"/>
</dbReference>
<dbReference type="InterPro" id="IPR047043">
    <property type="entry name" value="BipA_III"/>
</dbReference>
<dbReference type="InterPro" id="IPR047042">
    <property type="entry name" value="BipA_II"/>
</dbReference>
<dbReference type="Proteomes" id="UP001154111">
    <property type="component" value="Chromosome"/>
</dbReference>